<dbReference type="PANTHER" id="PTHR34512:SF30">
    <property type="entry name" value="OUTER MEMBRANE PROTEIN ASSEMBLY FACTOR BAMB"/>
    <property type="match status" value="1"/>
</dbReference>
<evidence type="ECO:0000259" key="2">
    <source>
        <dbReference type="Pfam" id="PF13360"/>
    </source>
</evidence>
<dbReference type="Pfam" id="PF13360">
    <property type="entry name" value="PQQ_2"/>
    <property type="match status" value="3"/>
</dbReference>
<dbReference type="InterPro" id="IPR018391">
    <property type="entry name" value="PQQ_b-propeller_rpt"/>
</dbReference>
<keyword evidence="4" id="KW-1185">Reference proteome</keyword>
<dbReference type="Gene3D" id="2.130.10.10">
    <property type="entry name" value="YVTN repeat-like/Quinoprotein amine dehydrogenase"/>
    <property type="match status" value="1"/>
</dbReference>
<dbReference type="SMART" id="SM00564">
    <property type="entry name" value="PQQ"/>
    <property type="match status" value="12"/>
</dbReference>
<accession>A0A1I6KF36</accession>
<dbReference type="InterPro" id="IPR011047">
    <property type="entry name" value="Quinoprotein_ADH-like_sf"/>
</dbReference>
<evidence type="ECO:0000313" key="3">
    <source>
        <dbReference type="EMBL" id="SFR89865.1"/>
    </source>
</evidence>
<name>A0A1I6KF36_9EURY</name>
<organism evidence="3 4">
    <name type="scientific">Halomicrobium zhouii</name>
    <dbReference type="NCBI Taxonomy" id="767519"/>
    <lineage>
        <taxon>Archaea</taxon>
        <taxon>Methanobacteriati</taxon>
        <taxon>Methanobacteriota</taxon>
        <taxon>Stenosarchaea group</taxon>
        <taxon>Halobacteria</taxon>
        <taxon>Halobacteriales</taxon>
        <taxon>Haloarculaceae</taxon>
        <taxon>Halomicrobium</taxon>
    </lineage>
</organism>
<evidence type="ECO:0000313" key="4">
    <source>
        <dbReference type="Proteomes" id="UP000199062"/>
    </source>
</evidence>
<feature type="region of interest" description="Disordered" evidence="1">
    <location>
        <begin position="29"/>
        <end position="55"/>
    </location>
</feature>
<dbReference type="PROSITE" id="PS51318">
    <property type="entry name" value="TAT"/>
    <property type="match status" value="1"/>
</dbReference>
<gene>
    <name evidence="3" type="ORF">SAMN05216559_0702</name>
</gene>
<feature type="domain" description="Pyrrolo-quinoline quinone repeat" evidence="2">
    <location>
        <begin position="359"/>
        <end position="511"/>
    </location>
</feature>
<evidence type="ECO:0000256" key="1">
    <source>
        <dbReference type="SAM" id="MobiDB-lite"/>
    </source>
</evidence>
<dbReference type="PANTHER" id="PTHR34512">
    <property type="entry name" value="CELL SURFACE PROTEIN"/>
    <property type="match status" value="1"/>
</dbReference>
<dbReference type="SUPFAM" id="SSF50998">
    <property type="entry name" value="Quinoprotein alcohol dehydrogenase-like"/>
    <property type="match status" value="3"/>
</dbReference>
<dbReference type="InterPro" id="IPR002372">
    <property type="entry name" value="PQQ_rpt_dom"/>
</dbReference>
<dbReference type="RefSeq" id="WP_089813915.1">
    <property type="nucleotide sequence ID" value="NZ_FOZK01000001.1"/>
</dbReference>
<dbReference type="AlphaFoldDB" id="A0A1I6KF36"/>
<dbReference type="STRING" id="767519.SAMN05216559_0702"/>
<protein>
    <submittedName>
        <fullName evidence="3">Outer membrane protein assembly factor BamB, contains PQQ-like beta-propeller repeat</fullName>
    </submittedName>
</protein>
<dbReference type="EMBL" id="FOZK01000001">
    <property type="protein sequence ID" value="SFR89865.1"/>
    <property type="molecule type" value="Genomic_DNA"/>
</dbReference>
<dbReference type="OrthoDB" id="136681at2157"/>
<dbReference type="Gene3D" id="2.40.128.630">
    <property type="match status" value="4"/>
</dbReference>
<feature type="domain" description="Pyrrolo-quinoline quinone repeat" evidence="2">
    <location>
        <begin position="606"/>
        <end position="736"/>
    </location>
</feature>
<reference evidence="3 4" key="1">
    <citation type="submission" date="2016-10" db="EMBL/GenBank/DDBJ databases">
        <authorList>
            <person name="de Groot N.N."/>
        </authorList>
    </citation>
    <scope>NUCLEOTIDE SEQUENCE [LARGE SCALE GENOMIC DNA]</scope>
    <source>
        <strain evidence="3 4">CGMCC 1.10457</strain>
    </source>
</reference>
<proteinExistence type="predicted"/>
<sequence length="740" mass="77547">MSKHPRSRRTVLQALGVVGSGALGLGALTSASRGSGETESDSATTDPSGWGSYQFDPANTGYNPGGAGLADPMYSWRTELDRDASGPVVGSECVFTVQAGATVTALDRDTGAVSWAETVDGEIDRNRDETALALANGTLVAALGNCVYAFDATDGTVKWSHHLDAELSTPTVADGIAFFAMANGAFLAFDVATGDERWRFADDVGSISMANDSRKAPAVAPDGSAVYFTDGEFLYSLDPAAGTERWRVTASPYAAPVAADAVYVTAHDAVRAFSPADGTLVWERTFEENVDTAPVLADGRLFVQHYPRGVRALDAGTGETLWTVDLAIADRRTTLVADGDHLYVPLQSVVENGAGVLDEVAALDPADGTERWRFSRRYIDTVGSEPVRTVSAGDALYAVVDDDDVYRIDERPDGVRWRAEVGDEPDRVAVAGDGVVYAASTSGDDGALAALEPATGAIRWEVNDDDLVGRPVANDEFCFHTSLSLLARDPADGSVAWRASIPGEARTGLRLHDGTLYFGWGDEGGAIYAVDAADGSEQWAVGAGRCAPSIDVGGSTPAVAGDVVVAEVDDGMHGYDAADGSERWSVDQRVYALAGGSDHAVASWRSAVRAVDQEGTTVWTRDLSNNVTGLEVIADAGSDGVVVARTVGSPASHYRALSLADGSPLWEFSADQGPISMPTTSDGTAYAATAGGRLHGFDPETGDIRQSYDAYHGLHDRPAVVDGTVAAPSDEGFVYGFETL</sequence>
<dbReference type="InterPro" id="IPR006311">
    <property type="entry name" value="TAT_signal"/>
</dbReference>
<dbReference type="InterPro" id="IPR015943">
    <property type="entry name" value="WD40/YVTN_repeat-like_dom_sf"/>
</dbReference>
<feature type="domain" description="Pyrrolo-quinoline quinone repeat" evidence="2">
    <location>
        <begin position="102"/>
        <end position="248"/>
    </location>
</feature>
<dbReference type="Proteomes" id="UP000199062">
    <property type="component" value="Unassembled WGS sequence"/>
</dbReference>